<reference evidence="2 3" key="1">
    <citation type="submission" date="2018-07" db="EMBL/GenBank/DDBJ databases">
        <title>Bacillus sp. YLB-04 draft genome sequence.</title>
        <authorList>
            <person name="Yu L."/>
            <person name="Tang X."/>
        </authorList>
    </citation>
    <scope>NUCLEOTIDE SEQUENCE [LARGE SCALE GENOMIC DNA]</scope>
    <source>
        <strain evidence="2 3">YLB-04</strain>
    </source>
</reference>
<dbReference type="EMBL" id="QNQT01000008">
    <property type="protein sequence ID" value="RDU35720.1"/>
    <property type="molecule type" value="Genomic_DNA"/>
</dbReference>
<proteinExistence type="predicted"/>
<dbReference type="RefSeq" id="WP_115453098.1">
    <property type="nucleotide sequence ID" value="NZ_QNQT01000008.1"/>
</dbReference>
<dbReference type="InterPro" id="IPR018745">
    <property type="entry name" value="MpsC"/>
</dbReference>
<evidence type="ECO:0000313" key="2">
    <source>
        <dbReference type="EMBL" id="RDU35720.1"/>
    </source>
</evidence>
<evidence type="ECO:0000313" key="3">
    <source>
        <dbReference type="Proteomes" id="UP000257144"/>
    </source>
</evidence>
<name>A0A3D8GML4_9BACI</name>
<organism evidence="2 3">
    <name type="scientific">Neobacillus piezotolerans</name>
    <dbReference type="NCBI Taxonomy" id="2259171"/>
    <lineage>
        <taxon>Bacteria</taxon>
        <taxon>Bacillati</taxon>
        <taxon>Bacillota</taxon>
        <taxon>Bacilli</taxon>
        <taxon>Bacillales</taxon>
        <taxon>Bacillaceae</taxon>
        <taxon>Neobacillus</taxon>
    </lineage>
</organism>
<accession>A0A3D8GML4</accession>
<comment type="caution">
    <text evidence="2">The sequence shown here is derived from an EMBL/GenBank/DDBJ whole genome shotgun (WGS) entry which is preliminary data.</text>
</comment>
<dbReference type="Pfam" id="PF10057">
    <property type="entry name" value="MpsC"/>
    <property type="match status" value="1"/>
</dbReference>
<dbReference type="OrthoDB" id="2677857at2"/>
<sequence>MEVIGLEKEVGGYIGKLLRDNFGRGPGAVHCTYAEPFITVHITNFLSPMEKSLMYSKQNVYVEKTRDLLMETLIEEIKSYFTLNIGRTVEEFYYDWNLDSQTGAFIVVLSPAGFTGLREPYRNKEKVHREIVDISIDAQKPPEETYSELLSPRVLLIARTGILVQIEKELILLGFEETLKLAKRSLEKKLLGEHQPAFENYLYTQIEDVFVDWNFQKDLSYILIILKG</sequence>
<dbReference type="AlphaFoldDB" id="A0A3D8GML4"/>
<evidence type="ECO:0000259" key="1">
    <source>
        <dbReference type="Pfam" id="PF10057"/>
    </source>
</evidence>
<protein>
    <recommendedName>
        <fullName evidence="1">Na+-translocating membrane potential-generating system MpsC domain-containing protein</fullName>
    </recommendedName>
</protein>
<dbReference type="Proteomes" id="UP000257144">
    <property type="component" value="Unassembled WGS sequence"/>
</dbReference>
<feature type="domain" description="Na+-translocating membrane potential-generating system MpsC" evidence="1">
    <location>
        <begin position="6"/>
        <end position="110"/>
    </location>
</feature>
<keyword evidence="3" id="KW-1185">Reference proteome</keyword>
<gene>
    <name evidence="2" type="ORF">DRW41_16385</name>
</gene>